<gene>
    <name evidence="2" type="ORF">NRIC_38060</name>
</gene>
<organism evidence="2 3">
    <name type="scientific">Enterococcus florum</name>
    <dbReference type="NCBI Taxonomy" id="2480627"/>
    <lineage>
        <taxon>Bacteria</taxon>
        <taxon>Bacillati</taxon>
        <taxon>Bacillota</taxon>
        <taxon>Bacilli</taxon>
        <taxon>Lactobacillales</taxon>
        <taxon>Enterococcaceae</taxon>
        <taxon>Enterococcus</taxon>
    </lineage>
</organism>
<dbReference type="OrthoDB" id="5296884at2"/>
<dbReference type="RefSeq" id="WP_146624281.1">
    <property type="nucleotide sequence ID" value="NZ_BJCC01000051.1"/>
</dbReference>
<evidence type="ECO:0000259" key="1">
    <source>
        <dbReference type="PROSITE" id="PS51819"/>
    </source>
</evidence>
<dbReference type="Gene3D" id="3.10.180.10">
    <property type="entry name" value="2,3-Dihydroxybiphenyl 1,2-Dioxygenase, domain 1"/>
    <property type="match status" value="1"/>
</dbReference>
<name>A0A4P5PCF5_9ENTE</name>
<protein>
    <recommendedName>
        <fullName evidence="1">VOC domain-containing protein</fullName>
    </recommendedName>
</protein>
<dbReference type="Proteomes" id="UP000290567">
    <property type="component" value="Unassembled WGS sequence"/>
</dbReference>
<proteinExistence type="predicted"/>
<dbReference type="AlphaFoldDB" id="A0A4P5PCF5"/>
<dbReference type="InterPro" id="IPR037523">
    <property type="entry name" value="VOC_core"/>
</dbReference>
<dbReference type="EMBL" id="BJCC01000051">
    <property type="protein sequence ID" value="GCF95915.1"/>
    <property type="molecule type" value="Genomic_DNA"/>
</dbReference>
<evidence type="ECO:0000313" key="2">
    <source>
        <dbReference type="EMBL" id="GCF95915.1"/>
    </source>
</evidence>
<dbReference type="SUPFAM" id="SSF54593">
    <property type="entry name" value="Glyoxalase/Bleomycin resistance protein/Dihydroxybiphenyl dioxygenase"/>
    <property type="match status" value="1"/>
</dbReference>
<keyword evidence="3" id="KW-1185">Reference proteome</keyword>
<dbReference type="PANTHER" id="PTHR35006">
    <property type="entry name" value="GLYOXALASE FAMILY PROTEIN (AFU_ORTHOLOGUE AFUA_5G14830)"/>
    <property type="match status" value="1"/>
</dbReference>
<dbReference type="InterPro" id="IPR029068">
    <property type="entry name" value="Glyas_Bleomycin-R_OHBP_Dase"/>
</dbReference>
<reference evidence="3" key="1">
    <citation type="submission" date="2019-02" db="EMBL/GenBank/DDBJ databases">
        <title>Draft genome sequence of Enterococcus sp. Gos25-1.</title>
        <authorList>
            <person name="Tanaka N."/>
            <person name="Shiwa Y."/>
            <person name="Fujita N."/>
        </authorList>
    </citation>
    <scope>NUCLEOTIDE SEQUENCE [LARGE SCALE GENOMIC DNA]</scope>
    <source>
        <strain evidence="3">Gos25-1</strain>
    </source>
</reference>
<dbReference type="InterPro" id="IPR004360">
    <property type="entry name" value="Glyas_Fos-R_dOase_dom"/>
</dbReference>
<sequence length="143" mass="16897">MPYRFHHLHITVKDLAASERFYDQFLSILGWDISNKYKGELPHANMSVVEYMSESLDFAICSPKEDLACLDIDVRTPKAVQHMAFEADSKQEVDDFFEKIRQLDVSILHNQPKYYKKIAPQYYAVFFEDPNKVRLEVFHYNVK</sequence>
<evidence type="ECO:0000313" key="3">
    <source>
        <dbReference type="Proteomes" id="UP000290567"/>
    </source>
</evidence>
<feature type="domain" description="VOC" evidence="1">
    <location>
        <begin position="4"/>
        <end position="140"/>
    </location>
</feature>
<accession>A0A4P5PCF5</accession>
<comment type="caution">
    <text evidence="2">The sequence shown here is derived from an EMBL/GenBank/DDBJ whole genome shotgun (WGS) entry which is preliminary data.</text>
</comment>
<dbReference type="Pfam" id="PF00903">
    <property type="entry name" value="Glyoxalase"/>
    <property type="match status" value="1"/>
</dbReference>
<dbReference type="PANTHER" id="PTHR35006:SF2">
    <property type="entry name" value="GLYOXALASE FAMILY PROTEIN (AFU_ORTHOLOGUE AFUA_5G14830)"/>
    <property type="match status" value="1"/>
</dbReference>
<dbReference type="PROSITE" id="PS51819">
    <property type="entry name" value="VOC"/>
    <property type="match status" value="1"/>
</dbReference>